<feature type="non-terminal residue" evidence="2">
    <location>
        <position position="260"/>
    </location>
</feature>
<feature type="compositionally biased region" description="Polar residues" evidence="1">
    <location>
        <begin position="191"/>
        <end position="203"/>
    </location>
</feature>
<dbReference type="EMBL" id="LGRX02010260">
    <property type="protein sequence ID" value="KAK3270672.1"/>
    <property type="molecule type" value="Genomic_DNA"/>
</dbReference>
<feature type="compositionally biased region" description="Polar residues" evidence="1">
    <location>
        <begin position="240"/>
        <end position="253"/>
    </location>
</feature>
<keyword evidence="3" id="KW-1185">Reference proteome</keyword>
<accession>A0AAE0G3B1</accession>
<dbReference type="Proteomes" id="UP001190700">
    <property type="component" value="Unassembled WGS sequence"/>
</dbReference>
<proteinExistence type="predicted"/>
<dbReference type="AlphaFoldDB" id="A0AAE0G3B1"/>
<sequence length="260" mass="26950">MQQEEASLTAYESHACECCGGSLVNCAHGCTGGYGLTLPRAFGRALHTGKRGDESETGKGNGRSAHSHHAVALSRDREEKTTVEFARRQAGLKSGEEFPSEGYALRSPVGTPTGRGAVAGTEASPFFLTKATSRLEFGNVRPVPVECAPGAGEGRLVAPKSPTHAKLSVSPTHAKTHSPQAASGVEHGLVVQSSRARTSQSERPSPKTAHASVEDSSPPGVSRQPRSKSSNLSGASSRSGTPMSRSAALSSSPDVLELPQ</sequence>
<protein>
    <submittedName>
        <fullName evidence="2">Uncharacterized protein</fullName>
    </submittedName>
</protein>
<organism evidence="2 3">
    <name type="scientific">Cymbomonas tetramitiformis</name>
    <dbReference type="NCBI Taxonomy" id="36881"/>
    <lineage>
        <taxon>Eukaryota</taxon>
        <taxon>Viridiplantae</taxon>
        <taxon>Chlorophyta</taxon>
        <taxon>Pyramimonadophyceae</taxon>
        <taxon>Pyramimonadales</taxon>
        <taxon>Pyramimonadaceae</taxon>
        <taxon>Cymbomonas</taxon>
    </lineage>
</organism>
<feature type="compositionally biased region" description="Polar residues" evidence="1">
    <location>
        <begin position="169"/>
        <end position="181"/>
    </location>
</feature>
<name>A0AAE0G3B1_9CHLO</name>
<feature type="region of interest" description="Disordered" evidence="1">
    <location>
        <begin position="48"/>
        <end position="78"/>
    </location>
</feature>
<evidence type="ECO:0000313" key="2">
    <source>
        <dbReference type="EMBL" id="KAK3270672.1"/>
    </source>
</evidence>
<comment type="caution">
    <text evidence="2">The sequence shown here is derived from an EMBL/GenBank/DDBJ whole genome shotgun (WGS) entry which is preliminary data.</text>
</comment>
<evidence type="ECO:0000256" key="1">
    <source>
        <dbReference type="SAM" id="MobiDB-lite"/>
    </source>
</evidence>
<gene>
    <name evidence="2" type="ORF">CYMTET_20939</name>
</gene>
<evidence type="ECO:0000313" key="3">
    <source>
        <dbReference type="Proteomes" id="UP001190700"/>
    </source>
</evidence>
<feature type="region of interest" description="Disordered" evidence="1">
    <location>
        <begin position="151"/>
        <end position="260"/>
    </location>
</feature>
<feature type="compositionally biased region" description="Low complexity" evidence="1">
    <location>
        <begin position="227"/>
        <end position="239"/>
    </location>
</feature>
<reference evidence="2 3" key="1">
    <citation type="journal article" date="2015" name="Genome Biol. Evol.">
        <title>Comparative Genomics of a Bacterivorous Green Alga Reveals Evolutionary Causalities and Consequences of Phago-Mixotrophic Mode of Nutrition.</title>
        <authorList>
            <person name="Burns J.A."/>
            <person name="Paasch A."/>
            <person name="Narechania A."/>
            <person name="Kim E."/>
        </authorList>
    </citation>
    <scope>NUCLEOTIDE SEQUENCE [LARGE SCALE GENOMIC DNA]</scope>
    <source>
        <strain evidence="2 3">PLY_AMNH</strain>
    </source>
</reference>